<gene>
    <name evidence="1" type="ORF">F2Q69_00042666</name>
</gene>
<accession>A0A8S9NLR7</accession>
<reference evidence="1" key="1">
    <citation type="submission" date="2019-12" db="EMBL/GenBank/DDBJ databases">
        <title>Genome sequencing and annotation of Brassica cretica.</title>
        <authorList>
            <person name="Studholme D.J."/>
            <person name="Sarris P."/>
        </authorList>
    </citation>
    <scope>NUCLEOTIDE SEQUENCE</scope>
    <source>
        <strain evidence="1">PFS-109/04</strain>
        <tissue evidence="1">Leaf</tissue>
    </source>
</reference>
<organism evidence="1 2">
    <name type="scientific">Brassica cretica</name>
    <name type="common">Mustard</name>
    <dbReference type="NCBI Taxonomy" id="69181"/>
    <lineage>
        <taxon>Eukaryota</taxon>
        <taxon>Viridiplantae</taxon>
        <taxon>Streptophyta</taxon>
        <taxon>Embryophyta</taxon>
        <taxon>Tracheophyta</taxon>
        <taxon>Spermatophyta</taxon>
        <taxon>Magnoliopsida</taxon>
        <taxon>eudicotyledons</taxon>
        <taxon>Gunneridae</taxon>
        <taxon>Pentapetalae</taxon>
        <taxon>rosids</taxon>
        <taxon>malvids</taxon>
        <taxon>Brassicales</taxon>
        <taxon>Brassicaceae</taxon>
        <taxon>Brassiceae</taxon>
        <taxon>Brassica</taxon>
    </lineage>
</organism>
<protein>
    <submittedName>
        <fullName evidence="1">Uncharacterized protein</fullName>
    </submittedName>
</protein>
<dbReference type="Proteomes" id="UP000712600">
    <property type="component" value="Unassembled WGS sequence"/>
</dbReference>
<sequence>MDTFRHGDTLQLAQTFSVSALSIDDETFTSIDRDAMISIDYAVYMPIDPRDRGIILDLLIADSTKDTKVDQPVNYSHLLRLFEGTKADLQH</sequence>
<dbReference type="EMBL" id="QGKX02001621">
    <property type="protein sequence ID" value="KAF3502757.1"/>
    <property type="molecule type" value="Genomic_DNA"/>
</dbReference>
<evidence type="ECO:0000313" key="1">
    <source>
        <dbReference type="EMBL" id="KAF3502757.1"/>
    </source>
</evidence>
<dbReference type="AlphaFoldDB" id="A0A8S9NLR7"/>
<proteinExistence type="predicted"/>
<evidence type="ECO:0000313" key="2">
    <source>
        <dbReference type="Proteomes" id="UP000712600"/>
    </source>
</evidence>
<comment type="caution">
    <text evidence="1">The sequence shown here is derived from an EMBL/GenBank/DDBJ whole genome shotgun (WGS) entry which is preliminary data.</text>
</comment>
<name>A0A8S9NLR7_BRACR</name>